<proteinExistence type="predicted"/>
<accession>A0ABQ6TPI6</accession>
<dbReference type="EMBL" id="VZRA01000002">
    <property type="protein sequence ID" value="KAB0670549.1"/>
    <property type="molecule type" value="Genomic_DNA"/>
</dbReference>
<evidence type="ECO:0000256" key="1">
    <source>
        <dbReference type="SAM" id="Phobius"/>
    </source>
</evidence>
<sequence>MSTTLDICIKFGTVAIATLGFFLGYLQYRKGQRWKQSEFASREIDKLLSNEVLVLACQMLDWEHGKSKVPAKFKDTRNGKEDFEYHWSRYERAMHASIEGPDGLGYSEDERYCRVIFDDLFTFFYLMNHYISVDLIRIEDIRPVEYWTDQIFGSELTNNKGLFTPYLEKFGYSGVIQLHQRFKSK</sequence>
<keyword evidence="1" id="KW-0812">Transmembrane</keyword>
<keyword evidence="3" id="KW-1185">Reference proteome</keyword>
<protein>
    <recommendedName>
        <fullName evidence="4">DUF4760 domain-containing protein</fullName>
    </recommendedName>
</protein>
<organism evidence="2 3">
    <name type="scientific">Oryzomonas sagensis</name>
    <dbReference type="NCBI Taxonomy" id="2603857"/>
    <lineage>
        <taxon>Bacteria</taxon>
        <taxon>Pseudomonadati</taxon>
        <taxon>Thermodesulfobacteriota</taxon>
        <taxon>Desulfuromonadia</taxon>
        <taxon>Geobacterales</taxon>
        <taxon>Geobacteraceae</taxon>
        <taxon>Oryzomonas</taxon>
    </lineage>
</organism>
<evidence type="ECO:0008006" key="4">
    <source>
        <dbReference type="Google" id="ProtNLM"/>
    </source>
</evidence>
<comment type="caution">
    <text evidence="2">The sequence shown here is derived from an EMBL/GenBank/DDBJ whole genome shotgun (WGS) entry which is preliminary data.</text>
</comment>
<reference evidence="2 3" key="1">
    <citation type="journal article" date="2020" name="Microorganisms">
        <title>Description of Three Novel Members in the Family Geobacteraceae, Oryzomonas japonicum gen. nov., sp. nov., Oryzomonas sagensis sp. nov., and Oryzomonas ruber sp. nov.</title>
        <authorList>
            <person name="Xu Z."/>
            <person name="Masuda Y."/>
            <person name="Hayakawa C."/>
            <person name="Ushijima N."/>
            <person name="Kawano K."/>
            <person name="Shiratori Y."/>
            <person name="Senoo K."/>
            <person name="Itoh H."/>
        </authorList>
    </citation>
    <scope>NUCLEOTIDE SEQUENCE [LARGE SCALE GENOMIC DNA]</scope>
    <source>
        <strain evidence="2 3">Red100</strain>
    </source>
</reference>
<evidence type="ECO:0000313" key="2">
    <source>
        <dbReference type="EMBL" id="KAB0670549.1"/>
    </source>
</evidence>
<feature type="transmembrane region" description="Helical" evidence="1">
    <location>
        <begin position="7"/>
        <end position="28"/>
    </location>
</feature>
<dbReference type="Proteomes" id="UP000798046">
    <property type="component" value="Unassembled WGS sequence"/>
</dbReference>
<gene>
    <name evidence="2" type="ORF">F6V30_10455</name>
</gene>
<keyword evidence="1" id="KW-1133">Transmembrane helix</keyword>
<keyword evidence="1" id="KW-0472">Membrane</keyword>
<evidence type="ECO:0000313" key="3">
    <source>
        <dbReference type="Proteomes" id="UP000798046"/>
    </source>
</evidence>
<name>A0ABQ6TPI6_9BACT</name>
<dbReference type="RefSeq" id="WP_151156907.1">
    <property type="nucleotide sequence ID" value="NZ_VZRA01000002.1"/>
</dbReference>